<dbReference type="InterPro" id="IPR001466">
    <property type="entry name" value="Beta-lactam-related"/>
</dbReference>
<reference evidence="4 5" key="1">
    <citation type="journal article" date="2014" name="Genome Announc.">
        <title>Genome Sequence of Gammaproteobacterial Pseudohaliea rubra Type Strain DSM 19751, Isolated from Coastal Seawater of the Mediterranean Sea.</title>
        <authorList>
            <person name="Spring S."/>
            <person name="Fiebig A."/>
            <person name="Riedel T."/>
            <person name="Goker M."/>
            <person name="Klenk H.P."/>
        </authorList>
    </citation>
    <scope>NUCLEOTIDE SEQUENCE [LARGE SCALE GENOMIC DNA]</scope>
    <source>
        <strain evidence="4 5">DSM 19751</strain>
    </source>
</reference>
<feature type="chain" id="PRO_5001919695" evidence="2">
    <location>
        <begin position="22"/>
        <end position="440"/>
    </location>
</feature>
<dbReference type="eggNOG" id="COG1680">
    <property type="taxonomic scope" value="Bacteria"/>
</dbReference>
<sequence length="440" mass="46818">MPCKRSLLFVLCGLLAVHAGAQGFRDRFTAVTPQNFDSGGAVSRQFHLHTAAYRYQATVHRTAAPRPLPEASLEGLAALPVVHSGNSSTFSAYVAGDALLDGVIVLHRGAIAFEAYPHMAPWERHFAWSVSKVLTATTLAALVREGRVAMAAPVERYLPVLAGTAWAGTPLQAVAAMGSGIDCLDSDGYQDSSTCIYRLEEALDITAPTGRKSSLPAELRAMARRGPPGARNEYVSANTAVLGLVIEAVTGKPFAEVVQAQLWARLGPEADALIAISSDGYPYAAGGFSLRLRDLARFGELFTVPEHFGAIDSGLVEAIQKEGIALEAEDLDELRATLGDDLPRHSSWQWDYVWGDGAFFKSGYDGQGLYVDPARELVIAWFGTGLDFSESVNGMLPVARQLANSGLFDHHGTPLDAVDSSASGDGQPVAPGAPEQEKTP</sequence>
<organism evidence="4 5">
    <name type="scientific">Pseudohaliea rubra DSM 19751</name>
    <dbReference type="NCBI Taxonomy" id="1265313"/>
    <lineage>
        <taxon>Bacteria</taxon>
        <taxon>Pseudomonadati</taxon>
        <taxon>Pseudomonadota</taxon>
        <taxon>Gammaproteobacteria</taxon>
        <taxon>Cellvibrionales</taxon>
        <taxon>Halieaceae</taxon>
        <taxon>Pseudohaliea</taxon>
    </lineage>
</organism>
<dbReference type="SUPFAM" id="SSF56601">
    <property type="entry name" value="beta-lactamase/transpeptidase-like"/>
    <property type="match status" value="1"/>
</dbReference>
<proteinExistence type="predicted"/>
<dbReference type="AlphaFoldDB" id="A0A095VUC7"/>
<keyword evidence="2" id="KW-0732">Signal</keyword>
<dbReference type="RefSeq" id="WP_052094569.1">
    <property type="nucleotide sequence ID" value="NZ_KN234764.1"/>
</dbReference>
<protein>
    <submittedName>
        <fullName evidence="4">6-aminohexanoate-dimer hydrolase</fullName>
        <ecNumber evidence="4">3.5.1.46</ecNumber>
    </submittedName>
</protein>
<comment type="caution">
    <text evidence="4">The sequence shown here is derived from an EMBL/GenBank/DDBJ whole genome shotgun (WGS) entry which is preliminary data.</text>
</comment>
<dbReference type="GO" id="GO:0019875">
    <property type="term" value="F:6-aminohexanoate-dimer hydrolase activity"/>
    <property type="evidence" value="ECO:0007669"/>
    <property type="project" value="UniProtKB-EC"/>
</dbReference>
<evidence type="ECO:0000256" key="2">
    <source>
        <dbReference type="SAM" id="SignalP"/>
    </source>
</evidence>
<evidence type="ECO:0000313" key="4">
    <source>
        <dbReference type="EMBL" id="KGE04638.1"/>
    </source>
</evidence>
<dbReference type="PANTHER" id="PTHR43283:SF7">
    <property type="entry name" value="BETA-LACTAMASE-RELATED DOMAIN-CONTAINING PROTEIN"/>
    <property type="match status" value="1"/>
</dbReference>
<dbReference type="EC" id="3.5.1.46" evidence="4"/>
<evidence type="ECO:0000256" key="1">
    <source>
        <dbReference type="SAM" id="MobiDB-lite"/>
    </source>
</evidence>
<dbReference type="EMBL" id="AUVB01000023">
    <property type="protein sequence ID" value="KGE04638.1"/>
    <property type="molecule type" value="Genomic_DNA"/>
</dbReference>
<dbReference type="HOGENOM" id="CLU_622234_0_0_6"/>
<dbReference type="InterPro" id="IPR050789">
    <property type="entry name" value="Diverse_Enzym_Activities"/>
</dbReference>
<dbReference type="Gene3D" id="3.40.710.10">
    <property type="entry name" value="DD-peptidase/beta-lactamase superfamily"/>
    <property type="match status" value="1"/>
</dbReference>
<name>A0A095VUC7_9GAMM</name>
<dbReference type="InterPro" id="IPR012338">
    <property type="entry name" value="Beta-lactam/transpept-like"/>
</dbReference>
<evidence type="ECO:0000259" key="3">
    <source>
        <dbReference type="Pfam" id="PF00144"/>
    </source>
</evidence>
<dbReference type="Pfam" id="PF00144">
    <property type="entry name" value="Beta-lactamase"/>
    <property type="match status" value="1"/>
</dbReference>
<evidence type="ECO:0000313" key="5">
    <source>
        <dbReference type="Proteomes" id="UP000029640"/>
    </source>
</evidence>
<feature type="signal peptide" evidence="2">
    <location>
        <begin position="1"/>
        <end position="21"/>
    </location>
</feature>
<dbReference type="Proteomes" id="UP000029640">
    <property type="component" value="Unassembled WGS sequence"/>
</dbReference>
<keyword evidence="5" id="KW-1185">Reference proteome</keyword>
<feature type="region of interest" description="Disordered" evidence="1">
    <location>
        <begin position="413"/>
        <end position="440"/>
    </location>
</feature>
<dbReference type="PANTHER" id="PTHR43283">
    <property type="entry name" value="BETA-LACTAMASE-RELATED"/>
    <property type="match status" value="1"/>
</dbReference>
<feature type="domain" description="Beta-lactamase-related" evidence="3">
    <location>
        <begin position="102"/>
        <end position="392"/>
    </location>
</feature>
<dbReference type="STRING" id="1265313.HRUBRA_00797"/>
<gene>
    <name evidence="4" type="ORF">HRUBRA_00797</name>
</gene>
<keyword evidence="4" id="KW-0378">Hydrolase</keyword>
<accession>A0A095VUC7</accession>